<dbReference type="RefSeq" id="XP_009176454.1">
    <property type="nucleotide sequence ID" value="XM_009178190.1"/>
</dbReference>
<dbReference type="EMBL" id="KL597138">
    <property type="protein sequence ID" value="KER19794.1"/>
    <property type="molecule type" value="Genomic_DNA"/>
</dbReference>
<dbReference type="AlphaFoldDB" id="A0A074ZX83"/>
<dbReference type="CTD" id="20325682"/>
<reference evidence="1 2" key="1">
    <citation type="submission" date="2013-11" db="EMBL/GenBank/DDBJ databases">
        <title>Opisthorchis viverrini - life in the bile duct.</title>
        <authorList>
            <person name="Young N.D."/>
            <person name="Nagarajan N."/>
            <person name="Lin S.J."/>
            <person name="Korhonen P.K."/>
            <person name="Jex A.R."/>
            <person name="Hall R.S."/>
            <person name="Safavi-Hemami H."/>
            <person name="Kaewkong W."/>
            <person name="Bertrand D."/>
            <person name="Gao S."/>
            <person name="Seet Q."/>
            <person name="Wongkham S."/>
            <person name="Teh B.T."/>
            <person name="Wongkham C."/>
            <person name="Intapan P.M."/>
            <person name="Maleewong W."/>
            <person name="Yang X."/>
            <person name="Hu M."/>
            <person name="Wang Z."/>
            <person name="Hofmann A."/>
            <person name="Sternberg P.W."/>
            <person name="Tan P."/>
            <person name="Wang J."/>
            <person name="Gasser R.B."/>
        </authorList>
    </citation>
    <scope>NUCLEOTIDE SEQUENCE [LARGE SCALE GENOMIC DNA]</scope>
</reference>
<proteinExistence type="predicted"/>
<sequence>MHCLKTPSIVAVTAHEKFKVGVAERTTALFYTLRLDFSVECTLVPAALMGSARPQLELLKLTSKRVCHGCSQNSKFRAG</sequence>
<keyword evidence="2" id="KW-1185">Reference proteome</keyword>
<dbReference type="Proteomes" id="UP000054324">
    <property type="component" value="Unassembled WGS sequence"/>
</dbReference>
<organism evidence="1 2">
    <name type="scientific">Opisthorchis viverrini</name>
    <name type="common">Southeast Asian liver fluke</name>
    <dbReference type="NCBI Taxonomy" id="6198"/>
    <lineage>
        <taxon>Eukaryota</taxon>
        <taxon>Metazoa</taxon>
        <taxon>Spiralia</taxon>
        <taxon>Lophotrochozoa</taxon>
        <taxon>Platyhelminthes</taxon>
        <taxon>Trematoda</taxon>
        <taxon>Digenea</taxon>
        <taxon>Opisthorchiida</taxon>
        <taxon>Opisthorchiata</taxon>
        <taxon>Opisthorchiidae</taxon>
        <taxon>Opisthorchis</taxon>
    </lineage>
</organism>
<accession>A0A074ZX83</accession>
<gene>
    <name evidence="1" type="ORF">T265_11514</name>
</gene>
<evidence type="ECO:0000313" key="1">
    <source>
        <dbReference type="EMBL" id="KER19794.1"/>
    </source>
</evidence>
<evidence type="ECO:0000313" key="2">
    <source>
        <dbReference type="Proteomes" id="UP000054324"/>
    </source>
</evidence>
<protein>
    <submittedName>
        <fullName evidence="1">Uncharacterized protein</fullName>
    </submittedName>
</protein>
<dbReference type="KEGG" id="ovi:T265_11514"/>
<dbReference type="GeneID" id="20325682"/>
<name>A0A074ZX83_OPIVI</name>